<evidence type="ECO:0000256" key="1">
    <source>
        <dbReference type="SAM" id="Phobius"/>
    </source>
</evidence>
<proteinExistence type="predicted"/>
<organism evidence="2 3">
    <name type="scientific">Leucobacter komagatae</name>
    <dbReference type="NCBI Taxonomy" id="55969"/>
    <lineage>
        <taxon>Bacteria</taxon>
        <taxon>Bacillati</taxon>
        <taxon>Actinomycetota</taxon>
        <taxon>Actinomycetes</taxon>
        <taxon>Micrococcales</taxon>
        <taxon>Microbacteriaceae</taxon>
        <taxon>Leucobacter</taxon>
    </lineage>
</organism>
<name>A0A542Y4V8_9MICO</name>
<feature type="transmembrane region" description="Helical" evidence="1">
    <location>
        <begin position="15"/>
        <end position="36"/>
    </location>
</feature>
<keyword evidence="3" id="KW-1185">Reference proteome</keyword>
<dbReference type="OrthoDB" id="9440061at2"/>
<reference evidence="2 3" key="1">
    <citation type="submission" date="2019-06" db="EMBL/GenBank/DDBJ databases">
        <title>Sequencing the genomes of 1000 actinobacteria strains.</title>
        <authorList>
            <person name="Klenk H.-P."/>
        </authorList>
    </citation>
    <scope>NUCLEOTIDE SEQUENCE [LARGE SCALE GENOMIC DNA]</scope>
    <source>
        <strain evidence="2 3">DSM 8803</strain>
    </source>
</reference>
<keyword evidence="1" id="KW-1133">Transmembrane helix</keyword>
<dbReference type="Proteomes" id="UP000319094">
    <property type="component" value="Unassembled WGS sequence"/>
</dbReference>
<dbReference type="RefSeq" id="WP_141886445.1">
    <property type="nucleotide sequence ID" value="NZ_BAAAUY010000012.1"/>
</dbReference>
<comment type="caution">
    <text evidence="2">The sequence shown here is derived from an EMBL/GenBank/DDBJ whole genome shotgun (WGS) entry which is preliminary data.</text>
</comment>
<evidence type="ECO:0000313" key="2">
    <source>
        <dbReference type="EMBL" id="TQL43078.1"/>
    </source>
</evidence>
<feature type="transmembrane region" description="Helical" evidence="1">
    <location>
        <begin position="48"/>
        <end position="70"/>
    </location>
</feature>
<gene>
    <name evidence="2" type="ORF">FB468_1093</name>
</gene>
<dbReference type="EMBL" id="VFON01000001">
    <property type="protein sequence ID" value="TQL43078.1"/>
    <property type="molecule type" value="Genomic_DNA"/>
</dbReference>
<evidence type="ECO:0000313" key="3">
    <source>
        <dbReference type="Proteomes" id="UP000319094"/>
    </source>
</evidence>
<sequence>MHDDKTKESSWKKPIWWTAVATMAALSTVRLIVGALQAPSGSLLEYVLISFLGLLFVLAFTATWVFFMWYAGSRRAQLILAEDANAPVALVGGLAEDSNEVLNKLGASHSFPKPERILVSFGATAEGLHVYRRFGHRVALLPADHIDEIRLERRALATGPEREVMTFTIRDEADAPHRLSFAMFSPGNLCMIPYSKKYMQNLLAEFREALGVKNHAA</sequence>
<dbReference type="AlphaFoldDB" id="A0A542Y4V8"/>
<accession>A0A542Y4V8</accession>
<keyword evidence="1" id="KW-0812">Transmembrane</keyword>
<keyword evidence="1" id="KW-0472">Membrane</keyword>
<protein>
    <submittedName>
        <fullName evidence="2">Uncharacterized protein</fullName>
    </submittedName>
</protein>